<evidence type="ECO:0000313" key="4">
    <source>
        <dbReference type="EMBL" id="DBA32345.1"/>
    </source>
</evidence>
<name>A0AAV3B3W7_PYXAD</name>
<evidence type="ECO:0000259" key="3">
    <source>
        <dbReference type="PROSITE" id="PS51444"/>
    </source>
</evidence>
<keyword evidence="1" id="KW-0175">Coiled coil</keyword>
<feature type="compositionally biased region" description="Polar residues" evidence="2">
    <location>
        <begin position="507"/>
        <end position="523"/>
    </location>
</feature>
<dbReference type="AlphaFoldDB" id="A0AAV3B3W7"/>
<proteinExistence type="predicted"/>
<dbReference type="SUPFAM" id="SSF101447">
    <property type="entry name" value="Formin homology 2 domain (FH2 domain)"/>
    <property type="match status" value="1"/>
</dbReference>
<organism evidence="4 5">
    <name type="scientific">Pyxicephalus adspersus</name>
    <name type="common">African bullfrog</name>
    <dbReference type="NCBI Taxonomy" id="30357"/>
    <lineage>
        <taxon>Eukaryota</taxon>
        <taxon>Metazoa</taxon>
        <taxon>Chordata</taxon>
        <taxon>Craniata</taxon>
        <taxon>Vertebrata</taxon>
        <taxon>Euteleostomi</taxon>
        <taxon>Amphibia</taxon>
        <taxon>Batrachia</taxon>
        <taxon>Anura</taxon>
        <taxon>Neobatrachia</taxon>
        <taxon>Ranoidea</taxon>
        <taxon>Pyxicephalidae</taxon>
        <taxon>Pyxicephalinae</taxon>
        <taxon>Pyxicephalus</taxon>
    </lineage>
</organism>
<feature type="region of interest" description="Disordered" evidence="2">
    <location>
        <begin position="1"/>
        <end position="80"/>
    </location>
</feature>
<dbReference type="Gene3D" id="1.20.58.2220">
    <property type="entry name" value="Formin, FH2 domain"/>
    <property type="match status" value="1"/>
</dbReference>
<feature type="region of interest" description="Disordered" evidence="2">
    <location>
        <begin position="492"/>
        <end position="568"/>
    </location>
</feature>
<feature type="region of interest" description="Disordered" evidence="2">
    <location>
        <begin position="613"/>
        <end position="670"/>
    </location>
</feature>
<keyword evidence="5" id="KW-1185">Reference proteome</keyword>
<accession>A0AAV3B3W7</accession>
<dbReference type="SMART" id="SM00498">
    <property type="entry name" value="FH2"/>
    <property type="match status" value="1"/>
</dbReference>
<dbReference type="EMBL" id="DYDO01000001">
    <property type="protein sequence ID" value="DBA32345.1"/>
    <property type="molecule type" value="Genomic_DNA"/>
</dbReference>
<feature type="compositionally biased region" description="Pro residues" evidence="2">
    <location>
        <begin position="16"/>
        <end position="53"/>
    </location>
</feature>
<protein>
    <recommendedName>
        <fullName evidence="3">FH2 domain-containing protein</fullName>
    </recommendedName>
</protein>
<feature type="domain" description="FH2" evidence="3">
    <location>
        <begin position="73"/>
        <end position="466"/>
    </location>
</feature>
<feature type="compositionally biased region" description="Polar residues" evidence="2">
    <location>
        <begin position="1"/>
        <end position="15"/>
    </location>
</feature>
<dbReference type="Pfam" id="PF02181">
    <property type="entry name" value="FH2"/>
    <property type="match status" value="1"/>
</dbReference>
<evidence type="ECO:0000313" key="5">
    <source>
        <dbReference type="Proteomes" id="UP001181693"/>
    </source>
</evidence>
<dbReference type="InterPro" id="IPR015425">
    <property type="entry name" value="FH2_Formin"/>
</dbReference>
<dbReference type="Proteomes" id="UP001181693">
    <property type="component" value="Unassembled WGS sequence"/>
</dbReference>
<feature type="compositionally biased region" description="Low complexity" evidence="2">
    <location>
        <begin position="615"/>
        <end position="632"/>
    </location>
</feature>
<feature type="coiled-coil region" evidence="1">
    <location>
        <begin position="438"/>
        <end position="470"/>
    </location>
</feature>
<comment type="caution">
    <text evidence="4">The sequence shown here is derived from an EMBL/GenBank/DDBJ whole genome shotgun (WGS) entry which is preliminary data.</text>
</comment>
<dbReference type="InterPro" id="IPR042201">
    <property type="entry name" value="FH2_Formin_sf"/>
</dbReference>
<dbReference type="PANTHER" id="PTHR46345:SF7">
    <property type="entry name" value="FH2 DOMAIN CONTAINING 3-RELATED"/>
    <property type="match status" value="1"/>
</dbReference>
<dbReference type="PANTHER" id="PTHR46345">
    <property type="entry name" value="INVERTED FORMIN-2"/>
    <property type="match status" value="1"/>
</dbReference>
<dbReference type="PROSITE" id="PS51444">
    <property type="entry name" value="FH2"/>
    <property type="match status" value="1"/>
</dbReference>
<reference evidence="4" key="1">
    <citation type="thesis" date="2020" institute="ProQuest LLC" country="789 East Eisenhower Parkway, Ann Arbor, MI, USA">
        <title>Comparative Genomics and Chromosome Evolution.</title>
        <authorList>
            <person name="Mudd A.B."/>
        </authorList>
    </citation>
    <scope>NUCLEOTIDE SEQUENCE</scope>
    <source>
        <strain evidence="4">1538</strain>
        <tissue evidence="4">Blood</tissue>
    </source>
</reference>
<gene>
    <name evidence="4" type="ORF">GDO54_000145</name>
</gene>
<evidence type="ECO:0000256" key="1">
    <source>
        <dbReference type="SAM" id="Coils"/>
    </source>
</evidence>
<sequence length="684" mass="76386">MDETASLSMVTSRNAPSPPLPPCPPPLPPGAFLPPPPPPPPRFALPPPPPPPVRTSLLPQPANDFSTTPPAPLRLGDQRRPKLRNFNWDALPADRVLGGRNLWTCGPQGTSLQIDVTHMEELFGQREEPRKPRGARSFKVRTVHGGSEPEITLLDPKRNMNLGIFLKQFKRPVHVMVDDIRRGVSSNFGAEKLGELQRLLPEKDEVKRLKAYKGDRSRLSDPELFMLMLVEVPSYPQRLQVMILKEEFFPQLNSLKQSVEIQTAAATELLQCEELHTIIHLVLKAGNYMNAGGYAGSAMGFRMGSLLKLADTKANKPGMNLMHFVVKEAEKNDRALLSFPEKLTHISQASRITSLEMESDLDTLTRRLRSTREALRDQPDLKHEMAPFLQVAEVELCEVYCSLQSLRDARRALMDYFCEDESTVRLEDLCLIFTTFCAKFLAAAQDNQEREKAEHRKERLEKRRSIASCSIQDKDLQDVELEFLLLRLPRRGRPSRGPRPLPRSHSTEVLNSSPTKPSANTVAKVSEPIREEEPPVQVKPSQGLRRPREESTGSDGLQGTPGKMNRRHTLACLPYRGGRCRESLTQGLESESQSVSTPSTPTASISFSQVLKSWTTDSQKDPSSSPSGSPTSFRLGGLFQRRGSLKSPEHLVMHGADTSPRGSNEASPLATFFRRVDNALRSPK</sequence>
<evidence type="ECO:0000256" key="2">
    <source>
        <dbReference type="SAM" id="MobiDB-lite"/>
    </source>
</evidence>